<evidence type="ECO:0000256" key="9">
    <source>
        <dbReference type="ARBA" id="ARBA00023310"/>
    </source>
</evidence>
<dbReference type="EMBL" id="LBXN01000079">
    <property type="protein sequence ID" value="KKR31193.1"/>
    <property type="molecule type" value="Genomic_DNA"/>
</dbReference>
<evidence type="ECO:0000256" key="1">
    <source>
        <dbReference type="ARBA" id="ARBA00004370"/>
    </source>
</evidence>
<dbReference type="GO" id="GO:0045259">
    <property type="term" value="C:proton-transporting ATP synthase complex"/>
    <property type="evidence" value="ECO:0007669"/>
    <property type="project" value="UniProtKB-KW"/>
</dbReference>
<name>A0A0G0PTH0_9BACT</name>
<accession>A0A0G0PTH0</accession>
<dbReference type="PANTHER" id="PTHR15184:SF71">
    <property type="entry name" value="ATP SYNTHASE SUBUNIT BETA, MITOCHONDRIAL"/>
    <property type="match status" value="1"/>
</dbReference>
<dbReference type="PANTHER" id="PTHR15184">
    <property type="entry name" value="ATP SYNTHASE"/>
    <property type="match status" value="1"/>
</dbReference>
<evidence type="ECO:0000256" key="2">
    <source>
        <dbReference type="ARBA" id="ARBA00008936"/>
    </source>
</evidence>
<dbReference type="InterPro" id="IPR050053">
    <property type="entry name" value="ATPase_alpha/beta_chains"/>
</dbReference>
<dbReference type="GO" id="GO:0005524">
    <property type="term" value="F:ATP binding"/>
    <property type="evidence" value="ECO:0007669"/>
    <property type="project" value="UniProtKB-KW"/>
</dbReference>
<dbReference type="Pfam" id="PF02874">
    <property type="entry name" value="ATP-synt_ab_N"/>
    <property type="match status" value="1"/>
</dbReference>
<evidence type="ECO:0000256" key="4">
    <source>
        <dbReference type="ARBA" id="ARBA00022741"/>
    </source>
</evidence>
<keyword evidence="5" id="KW-0067">ATP-binding</keyword>
<feature type="non-terminal residue" evidence="11">
    <location>
        <position position="64"/>
    </location>
</feature>
<evidence type="ECO:0000256" key="7">
    <source>
        <dbReference type="ARBA" id="ARBA00023136"/>
    </source>
</evidence>
<dbReference type="GO" id="GO:0046933">
    <property type="term" value="F:proton-transporting ATP synthase activity, rotational mechanism"/>
    <property type="evidence" value="ECO:0007669"/>
    <property type="project" value="TreeGrafter"/>
</dbReference>
<reference evidence="11 12" key="1">
    <citation type="journal article" date="2015" name="Nature">
        <title>rRNA introns, odd ribosomes, and small enigmatic genomes across a large radiation of phyla.</title>
        <authorList>
            <person name="Brown C.T."/>
            <person name="Hug L.A."/>
            <person name="Thomas B.C."/>
            <person name="Sharon I."/>
            <person name="Castelle C.J."/>
            <person name="Singh A."/>
            <person name="Wilkins M.J."/>
            <person name="Williams K.H."/>
            <person name="Banfield J.F."/>
        </authorList>
    </citation>
    <scope>NUCLEOTIDE SEQUENCE [LARGE SCALE GENOMIC DNA]</scope>
</reference>
<keyword evidence="7" id="KW-0472">Membrane</keyword>
<comment type="subcellular location">
    <subcellularLocation>
        <location evidence="1">Membrane</location>
    </subcellularLocation>
</comment>
<feature type="domain" description="ATPase F1/V1/A1 complex alpha/beta subunit N-terminal" evidence="10">
    <location>
        <begin position="6"/>
        <end position="64"/>
    </location>
</feature>
<gene>
    <name evidence="11" type="ORF">UT63_C0079G0001</name>
</gene>
<evidence type="ECO:0000259" key="10">
    <source>
        <dbReference type="Pfam" id="PF02874"/>
    </source>
</evidence>
<proteinExistence type="inferred from homology"/>
<evidence type="ECO:0000256" key="3">
    <source>
        <dbReference type="ARBA" id="ARBA00022448"/>
    </source>
</evidence>
<dbReference type="Gene3D" id="2.40.10.170">
    <property type="match status" value="1"/>
</dbReference>
<comment type="caution">
    <text evidence="11">The sequence shown here is derived from an EMBL/GenBank/DDBJ whole genome shotgun (WGS) entry which is preliminary data.</text>
</comment>
<evidence type="ECO:0000313" key="11">
    <source>
        <dbReference type="EMBL" id="KKR31193.1"/>
    </source>
</evidence>
<dbReference type="SUPFAM" id="SSF50615">
    <property type="entry name" value="N-terminal domain of alpha and beta subunits of F1 ATP synthase"/>
    <property type="match status" value="1"/>
</dbReference>
<dbReference type="Proteomes" id="UP000034539">
    <property type="component" value="Unassembled WGS sequence"/>
</dbReference>
<keyword evidence="8" id="KW-0139">CF(1)</keyword>
<protein>
    <submittedName>
        <fullName evidence="11">ATP synthase subunit beta</fullName>
    </submittedName>
</protein>
<keyword evidence="6" id="KW-0406">Ion transport</keyword>
<sequence>MNKGKITQIRGAVIDIEFPRENIPAIYNALSVGSEFVSGGKLILEIEAHLGEGKVRAVALGPTD</sequence>
<keyword evidence="3" id="KW-0813">Transport</keyword>
<evidence type="ECO:0000256" key="6">
    <source>
        <dbReference type="ARBA" id="ARBA00023065"/>
    </source>
</evidence>
<keyword evidence="4" id="KW-0547">Nucleotide-binding</keyword>
<evidence type="ECO:0000313" key="12">
    <source>
        <dbReference type="Proteomes" id="UP000034539"/>
    </source>
</evidence>
<comment type="similarity">
    <text evidence="2">Belongs to the ATPase alpha/beta chains family.</text>
</comment>
<evidence type="ECO:0000256" key="5">
    <source>
        <dbReference type="ARBA" id="ARBA00022840"/>
    </source>
</evidence>
<evidence type="ECO:0000256" key="8">
    <source>
        <dbReference type="ARBA" id="ARBA00023196"/>
    </source>
</evidence>
<organism evidence="11 12">
    <name type="scientific">Candidatus Gottesmanbacteria bacterium GW2011_GWC2_39_8</name>
    <dbReference type="NCBI Taxonomy" id="1618450"/>
    <lineage>
        <taxon>Bacteria</taxon>
        <taxon>Candidatus Gottesmaniibacteriota</taxon>
    </lineage>
</organism>
<dbReference type="InterPro" id="IPR036121">
    <property type="entry name" value="ATPase_F1/V1/A1_a/bsu_N_sf"/>
</dbReference>
<dbReference type="AlphaFoldDB" id="A0A0G0PTH0"/>
<keyword evidence="9" id="KW-0066">ATP synthesis</keyword>
<dbReference type="CDD" id="cd18115">
    <property type="entry name" value="ATP-synt_F1_beta_N"/>
    <property type="match status" value="1"/>
</dbReference>
<dbReference type="InterPro" id="IPR004100">
    <property type="entry name" value="ATPase_F1/V1/A1_a/bsu_N"/>
</dbReference>